<sequence length="316" mass="35609">MSRVPAQTTVDDLARLLFQQDQVITYRQARQHLSESTVRHRVRSGRWRRAHRSVYVTHTGPLTRDQRLWIAVLGCGTRSALAGLTAAIRCGLVGFTESRIHIIRPALMRTSAPPPGVVVHRSTVLGSVDVNWRAGPPYTTHARSLVDAAAWADSDDRARAVIAAGFQQRLVGGDEIHEVVHRQPTLRRRALILATANDARDGSQSLPELRYLASARRAGLPEPSRQHRRTDASGRVRYLDVYYQEWGVQVEIDGGQHLEVRAYWADMARQNDLWIAGDRLLRFPAWLIRDRPQEAITQVRRALMAAGWQPPSRTPS</sequence>
<feature type="domain" description="AbiEi antitoxin N-terminal" evidence="1">
    <location>
        <begin position="16"/>
        <end position="56"/>
    </location>
</feature>
<organism evidence="2 3">
    <name type="scientific">Micromonospora pisi</name>
    <dbReference type="NCBI Taxonomy" id="589240"/>
    <lineage>
        <taxon>Bacteria</taxon>
        <taxon>Bacillati</taxon>
        <taxon>Actinomycetota</taxon>
        <taxon>Actinomycetes</taxon>
        <taxon>Micromonosporales</taxon>
        <taxon>Micromonosporaceae</taxon>
        <taxon>Micromonospora</taxon>
    </lineage>
</organism>
<proteinExistence type="predicted"/>
<dbReference type="OrthoDB" id="3209715at2"/>
<dbReference type="Pfam" id="PF13338">
    <property type="entry name" value="AbiEi_4"/>
    <property type="match status" value="1"/>
</dbReference>
<protein>
    <recommendedName>
        <fullName evidence="1">AbiEi antitoxin N-terminal domain-containing protein</fullName>
    </recommendedName>
</protein>
<reference evidence="2 3" key="1">
    <citation type="submission" date="2018-10" db="EMBL/GenBank/DDBJ databases">
        <title>Sequencing the genomes of 1000 actinobacteria strains.</title>
        <authorList>
            <person name="Klenk H.-P."/>
        </authorList>
    </citation>
    <scope>NUCLEOTIDE SEQUENCE [LARGE SCALE GENOMIC DNA]</scope>
    <source>
        <strain evidence="2 3">DSM 45175</strain>
    </source>
</reference>
<dbReference type="RefSeq" id="WP_121155659.1">
    <property type="nucleotide sequence ID" value="NZ_RBKT01000001.1"/>
</dbReference>
<evidence type="ECO:0000259" key="1">
    <source>
        <dbReference type="Pfam" id="PF13338"/>
    </source>
</evidence>
<name>A0A495JDP2_9ACTN</name>
<evidence type="ECO:0000313" key="3">
    <source>
        <dbReference type="Proteomes" id="UP000277671"/>
    </source>
</evidence>
<keyword evidence="3" id="KW-1185">Reference proteome</keyword>
<comment type="caution">
    <text evidence="2">The sequence shown here is derived from an EMBL/GenBank/DDBJ whole genome shotgun (WGS) entry which is preliminary data.</text>
</comment>
<evidence type="ECO:0000313" key="2">
    <source>
        <dbReference type="EMBL" id="RKR87130.1"/>
    </source>
</evidence>
<dbReference type="AlphaFoldDB" id="A0A495JDP2"/>
<dbReference type="InterPro" id="IPR025159">
    <property type="entry name" value="AbiEi_N"/>
</dbReference>
<dbReference type="EMBL" id="RBKT01000001">
    <property type="protein sequence ID" value="RKR87130.1"/>
    <property type="molecule type" value="Genomic_DNA"/>
</dbReference>
<dbReference type="Proteomes" id="UP000277671">
    <property type="component" value="Unassembled WGS sequence"/>
</dbReference>
<gene>
    <name evidence="2" type="ORF">BDK92_1403</name>
</gene>
<accession>A0A495JDP2</accession>